<keyword evidence="4" id="KW-0695">RNA-directed DNA polymerase</keyword>
<dbReference type="SUPFAM" id="SSF56672">
    <property type="entry name" value="DNA/RNA polymerases"/>
    <property type="match status" value="2"/>
</dbReference>
<dbReference type="Proteomes" id="UP000076858">
    <property type="component" value="Unassembled WGS sequence"/>
</dbReference>
<evidence type="ECO:0000259" key="6">
    <source>
        <dbReference type="Pfam" id="PF17919"/>
    </source>
</evidence>
<dbReference type="EMBL" id="LRGB01000337">
    <property type="protein sequence ID" value="KZS19690.1"/>
    <property type="molecule type" value="Genomic_DNA"/>
</dbReference>
<keyword evidence="1" id="KW-0808">Transferase</keyword>
<dbReference type="GO" id="GO:0003964">
    <property type="term" value="F:RNA-directed DNA polymerase activity"/>
    <property type="evidence" value="ECO:0007669"/>
    <property type="project" value="UniProtKB-KW"/>
</dbReference>
<reference evidence="7 8" key="1">
    <citation type="submission" date="2016-03" db="EMBL/GenBank/DDBJ databases">
        <title>EvidentialGene: Evidence-directed Construction of Genes on Genomes.</title>
        <authorList>
            <person name="Gilbert D.G."/>
            <person name="Choi J.-H."/>
            <person name="Mockaitis K."/>
            <person name="Colbourne J."/>
            <person name="Pfrender M."/>
        </authorList>
    </citation>
    <scope>NUCLEOTIDE SEQUENCE [LARGE SCALE GENOMIC DNA]</scope>
    <source>
        <strain evidence="7 8">Xinb3</strain>
        <tissue evidence="7">Complete organism</tissue>
    </source>
</reference>
<dbReference type="Gene3D" id="3.30.70.270">
    <property type="match status" value="1"/>
</dbReference>
<keyword evidence="2" id="KW-0540">Nuclease</keyword>
<keyword evidence="5" id="KW-0511">Multifunctional enzyme</keyword>
<accession>A0A162QH90</accession>
<dbReference type="InterPro" id="IPR041577">
    <property type="entry name" value="RT_RNaseH_2"/>
</dbReference>
<proteinExistence type="predicted"/>
<comment type="caution">
    <text evidence="7">The sequence shown here is derived from an EMBL/GenBank/DDBJ whole genome shotgun (WGS) entry which is preliminary data.</text>
</comment>
<protein>
    <recommendedName>
        <fullName evidence="6">Reverse transcriptase/retrotransposon-derived protein RNase H-like domain-containing protein</fullName>
    </recommendedName>
</protein>
<dbReference type="AlphaFoldDB" id="A0A162QH90"/>
<evidence type="ECO:0000256" key="4">
    <source>
        <dbReference type="ARBA" id="ARBA00022918"/>
    </source>
</evidence>
<evidence type="ECO:0000313" key="7">
    <source>
        <dbReference type="EMBL" id="KZS19690.1"/>
    </source>
</evidence>
<evidence type="ECO:0000256" key="5">
    <source>
        <dbReference type="ARBA" id="ARBA00023268"/>
    </source>
</evidence>
<evidence type="ECO:0000313" key="8">
    <source>
        <dbReference type="Proteomes" id="UP000076858"/>
    </source>
</evidence>
<dbReference type="GO" id="GO:0004519">
    <property type="term" value="F:endonuclease activity"/>
    <property type="evidence" value="ECO:0007669"/>
    <property type="project" value="UniProtKB-KW"/>
</dbReference>
<sequence>MRTLVQEMEDAGVMENCNVPWGSQVVLVLKKDGAWRPPANATNAQKIKHVRSLIGLCSCYRRFKSYFAKIANPLHDLTKQGKSFLGGEEQKGSSSAVKDCLIEVAQLAYPDYGKPFDIHPDACEYGIGAELVQKSRKGEIPVAFASRLLSATERNYSITEKECLALVSTMKKFHCYIWG</sequence>
<keyword evidence="1" id="KW-0548">Nucleotidyltransferase</keyword>
<dbReference type="FunFam" id="3.10.20.370:FF:000001">
    <property type="entry name" value="Retrovirus-related Pol polyprotein from transposon 17.6-like protein"/>
    <property type="match status" value="1"/>
</dbReference>
<dbReference type="InterPro" id="IPR043502">
    <property type="entry name" value="DNA/RNA_pol_sf"/>
</dbReference>
<dbReference type="PANTHER" id="PTHR37984:SF5">
    <property type="entry name" value="PROTEIN NYNRIN-LIKE"/>
    <property type="match status" value="1"/>
</dbReference>
<dbReference type="InterPro" id="IPR050951">
    <property type="entry name" value="Retrovirus_Pol_polyprotein"/>
</dbReference>
<keyword evidence="3" id="KW-0378">Hydrolase</keyword>
<evidence type="ECO:0000256" key="3">
    <source>
        <dbReference type="ARBA" id="ARBA00022759"/>
    </source>
</evidence>
<evidence type="ECO:0000256" key="1">
    <source>
        <dbReference type="ARBA" id="ARBA00022695"/>
    </source>
</evidence>
<name>A0A162QH90_9CRUS</name>
<organism evidence="7 8">
    <name type="scientific">Daphnia magna</name>
    <dbReference type="NCBI Taxonomy" id="35525"/>
    <lineage>
        <taxon>Eukaryota</taxon>
        <taxon>Metazoa</taxon>
        <taxon>Ecdysozoa</taxon>
        <taxon>Arthropoda</taxon>
        <taxon>Crustacea</taxon>
        <taxon>Branchiopoda</taxon>
        <taxon>Diplostraca</taxon>
        <taxon>Cladocera</taxon>
        <taxon>Anomopoda</taxon>
        <taxon>Daphniidae</taxon>
        <taxon>Daphnia</taxon>
    </lineage>
</organism>
<keyword evidence="3" id="KW-0255">Endonuclease</keyword>
<keyword evidence="8" id="KW-1185">Reference proteome</keyword>
<gene>
    <name evidence="7" type="ORF">APZ42_013861</name>
</gene>
<dbReference type="PANTHER" id="PTHR37984">
    <property type="entry name" value="PROTEIN CBG26694"/>
    <property type="match status" value="1"/>
</dbReference>
<dbReference type="STRING" id="35525.A0A162QH90"/>
<feature type="domain" description="Reverse transcriptase/retrotransposon-derived protein RNase H-like" evidence="6">
    <location>
        <begin position="88"/>
        <end position="179"/>
    </location>
</feature>
<dbReference type="InterPro" id="IPR043128">
    <property type="entry name" value="Rev_trsase/Diguanyl_cyclase"/>
</dbReference>
<evidence type="ECO:0000256" key="2">
    <source>
        <dbReference type="ARBA" id="ARBA00022722"/>
    </source>
</evidence>
<dbReference type="Pfam" id="PF17919">
    <property type="entry name" value="RT_RNaseH_2"/>
    <property type="match status" value="1"/>
</dbReference>
<dbReference type="Gene3D" id="3.10.20.370">
    <property type="match status" value="1"/>
</dbReference>